<feature type="region of interest" description="Disordered" evidence="1">
    <location>
        <begin position="144"/>
        <end position="171"/>
    </location>
</feature>
<organism evidence="4 5">
    <name type="scientific">Rhodanobacter glycinis</name>
    <dbReference type="NCBI Taxonomy" id="582702"/>
    <lineage>
        <taxon>Bacteria</taxon>
        <taxon>Pseudomonadati</taxon>
        <taxon>Pseudomonadota</taxon>
        <taxon>Gammaproteobacteria</taxon>
        <taxon>Lysobacterales</taxon>
        <taxon>Rhodanobacteraceae</taxon>
        <taxon>Rhodanobacter</taxon>
    </lineage>
</organism>
<keyword evidence="5" id="KW-1185">Reference proteome</keyword>
<keyword evidence="2" id="KW-0732">Signal</keyword>
<dbReference type="RefSeq" id="WP_092700474.1">
    <property type="nucleotide sequence ID" value="NZ_FOSR01000001.1"/>
</dbReference>
<evidence type="ECO:0000313" key="4">
    <source>
        <dbReference type="EMBL" id="SFK22910.1"/>
    </source>
</evidence>
<accession>A0A1I3XTR6</accession>
<protein>
    <recommendedName>
        <fullName evidence="3">DUF2059 domain-containing protein</fullName>
    </recommendedName>
</protein>
<feature type="chain" id="PRO_5011750640" description="DUF2059 domain-containing protein" evidence="2">
    <location>
        <begin position="26"/>
        <end position="171"/>
    </location>
</feature>
<dbReference type="InterPro" id="IPR018637">
    <property type="entry name" value="DUF2059"/>
</dbReference>
<evidence type="ECO:0000313" key="5">
    <source>
        <dbReference type="Proteomes" id="UP000198725"/>
    </source>
</evidence>
<evidence type="ECO:0000259" key="3">
    <source>
        <dbReference type="Pfam" id="PF09832"/>
    </source>
</evidence>
<dbReference type="Pfam" id="PF09832">
    <property type="entry name" value="DUF2059"/>
    <property type="match status" value="1"/>
</dbReference>
<dbReference type="AlphaFoldDB" id="A0A1I3XTR6"/>
<feature type="signal peptide" evidence="2">
    <location>
        <begin position="1"/>
        <end position="25"/>
    </location>
</feature>
<feature type="domain" description="DUF2059" evidence="3">
    <location>
        <begin position="82"/>
        <end position="139"/>
    </location>
</feature>
<gene>
    <name evidence="4" type="ORF">SAMN05192579_101153</name>
</gene>
<name>A0A1I3XTR6_9GAMM</name>
<reference evidence="5" key="1">
    <citation type="submission" date="2016-10" db="EMBL/GenBank/DDBJ databases">
        <authorList>
            <person name="Varghese N."/>
            <person name="Submissions S."/>
        </authorList>
    </citation>
    <scope>NUCLEOTIDE SEQUENCE [LARGE SCALE GENOMIC DNA]</scope>
    <source>
        <strain evidence="5">MO64</strain>
    </source>
</reference>
<proteinExistence type="predicted"/>
<dbReference type="Proteomes" id="UP000198725">
    <property type="component" value="Unassembled WGS sequence"/>
</dbReference>
<evidence type="ECO:0000256" key="1">
    <source>
        <dbReference type="SAM" id="MobiDB-lite"/>
    </source>
</evidence>
<dbReference type="EMBL" id="FOSR01000001">
    <property type="protein sequence ID" value="SFK22910.1"/>
    <property type="molecule type" value="Genomic_DNA"/>
</dbReference>
<sequence>MAMRKWAMGIGAGLLLAVGTGQAVAATTKPSAEQVRQLMQVFSVGKMFSQMNTQMAGVMGQQLPCVPAGYWQDFVDANGVKQLTERMIPIYQKHFTAEEVAGLLKFYRSPLGQKVIAEMPATMAEGMQIGRQWGQQRAQAMLGELQKEGKVDAQGRCPASPSAKASPLKGK</sequence>
<evidence type="ECO:0000256" key="2">
    <source>
        <dbReference type="SAM" id="SignalP"/>
    </source>
</evidence>